<evidence type="ECO:0000256" key="2">
    <source>
        <dbReference type="ARBA" id="ARBA00022448"/>
    </source>
</evidence>
<sequence length="217" mass="24138">MLEIENLYFSYNRSSTYLLNDINLKVPKGSYVSIVGDNGCGKSTLVKLILGEKKPLKGTIKLYTNRIGYIPQRVEGFNPQFPITVSEMLNVHRKALGMKGLRLNDSILEKVGMKEYKNSLIGNLSGGQLQKVFIARALMGQPELLVLDEPSTAVDVQSQREIYSIIKGLNKDFGVTVISVEHNLNAALLNSTHIFKIENGKGILFSVDEYTAMLQEV</sequence>
<dbReference type="SMART" id="SM00382">
    <property type="entry name" value="AAA"/>
    <property type="match status" value="1"/>
</dbReference>
<keyword evidence="2" id="KW-0813">Transport</keyword>
<feature type="domain" description="ABC transporter" evidence="5">
    <location>
        <begin position="2"/>
        <end position="217"/>
    </location>
</feature>
<dbReference type="Proteomes" id="UP000295325">
    <property type="component" value="Unassembled WGS sequence"/>
</dbReference>
<comment type="similarity">
    <text evidence="1">Belongs to the ABC transporter superfamily.</text>
</comment>
<evidence type="ECO:0000256" key="4">
    <source>
        <dbReference type="ARBA" id="ARBA00022840"/>
    </source>
</evidence>
<dbReference type="PANTHER" id="PTHR42734:SF17">
    <property type="entry name" value="METAL TRANSPORT SYSTEM ATP-BINDING PROTEIN TM_0124-RELATED"/>
    <property type="match status" value="1"/>
</dbReference>
<name>A0A4R7KM55_9CLOT</name>
<protein>
    <submittedName>
        <fullName evidence="6">Zinc transport system ATP-binding protein</fullName>
    </submittedName>
</protein>
<dbReference type="InterPro" id="IPR017871">
    <property type="entry name" value="ABC_transporter-like_CS"/>
</dbReference>
<dbReference type="OrthoDB" id="9806726at2"/>
<dbReference type="InterPro" id="IPR003593">
    <property type="entry name" value="AAA+_ATPase"/>
</dbReference>
<comment type="caution">
    <text evidence="6">The sequence shown here is derived from an EMBL/GenBank/DDBJ whole genome shotgun (WGS) entry which is preliminary data.</text>
</comment>
<accession>A0A4R7KM55</accession>
<organism evidence="6 7">
    <name type="scientific">Fonticella tunisiensis</name>
    <dbReference type="NCBI Taxonomy" id="1096341"/>
    <lineage>
        <taxon>Bacteria</taxon>
        <taxon>Bacillati</taxon>
        <taxon>Bacillota</taxon>
        <taxon>Clostridia</taxon>
        <taxon>Eubacteriales</taxon>
        <taxon>Clostridiaceae</taxon>
        <taxon>Fonticella</taxon>
    </lineage>
</organism>
<dbReference type="InterPro" id="IPR027417">
    <property type="entry name" value="P-loop_NTPase"/>
</dbReference>
<dbReference type="SUPFAM" id="SSF52540">
    <property type="entry name" value="P-loop containing nucleoside triphosphate hydrolases"/>
    <property type="match status" value="1"/>
</dbReference>
<dbReference type="PROSITE" id="PS00211">
    <property type="entry name" value="ABC_TRANSPORTER_1"/>
    <property type="match status" value="1"/>
</dbReference>
<keyword evidence="7" id="KW-1185">Reference proteome</keyword>
<dbReference type="RefSeq" id="WP_133628313.1">
    <property type="nucleotide sequence ID" value="NZ_SOAZ01000012.1"/>
</dbReference>
<reference evidence="6 7" key="1">
    <citation type="submission" date="2019-03" db="EMBL/GenBank/DDBJ databases">
        <title>Genomic Encyclopedia of Type Strains, Phase IV (KMG-IV): sequencing the most valuable type-strain genomes for metagenomic binning, comparative biology and taxonomic classification.</title>
        <authorList>
            <person name="Goeker M."/>
        </authorList>
    </citation>
    <scope>NUCLEOTIDE SEQUENCE [LARGE SCALE GENOMIC DNA]</scope>
    <source>
        <strain evidence="6 7">DSM 24455</strain>
    </source>
</reference>
<evidence type="ECO:0000256" key="3">
    <source>
        <dbReference type="ARBA" id="ARBA00022741"/>
    </source>
</evidence>
<dbReference type="Pfam" id="PF00005">
    <property type="entry name" value="ABC_tran"/>
    <property type="match status" value="1"/>
</dbReference>
<dbReference type="PROSITE" id="PS50893">
    <property type="entry name" value="ABC_TRANSPORTER_2"/>
    <property type="match status" value="1"/>
</dbReference>
<evidence type="ECO:0000259" key="5">
    <source>
        <dbReference type="PROSITE" id="PS50893"/>
    </source>
</evidence>
<evidence type="ECO:0000313" key="6">
    <source>
        <dbReference type="EMBL" id="TDT57265.1"/>
    </source>
</evidence>
<keyword evidence="3" id="KW-0547">Nucleotide-binding</keyword>
<keyword evidence="4 6" id="KW-0067">ATP-binding</keyword>
<dbReference type="AlphaFoldDB" id="A0A4R7KM55"/>
<evidence type="ECO:0000313" key="7">
    <source>
        <dbReference type="Proteomes" id="UP000295325"/>
    </source>
</evidence>
<dbReference type="PANTHER" id="PTHR42734">
    <property type="entry name" value="METAL TRANSPORT SYSTEM ATP-BINDING PROTEIN TM_0124-RELATED"/>
    <property type="match status" value="1"/>
</dbReference>
<gene>
    <name evidence="6" type="ORF">EDD71_11245</name>
</gene>
<dbReference type="GO" id="GO:0005524">
    <property type="term" value="F:ATP binding"/>
    <property type="evidence" value="ECO:0007669"/>
    <property type="project" value="UniProtKB-KW"/>
</dbReference>
<evidence type="ECO:0000256" key="1">
    <source>
        <dbReference type="ARBA" id="ARBA00005417"/>
    </source>
</evidence>
<dbReference type="GO" id="GO:0016887">
    <property type="term" value="F:ATP hydrolysis activity"/>
    <property type="evidence" value="ECO:0007669"/>
    <property type="project" value="InterPro"/>
</dbReference>
<dbReference type="Gene3D" id="3.40.50.300">
    <property type="entry name" value="P-loop containing nucleotide triphosphate hydrolases"/>
    <property type="match status" value="1"/>
</dbReference>
<dbReference type="InterPro" id="IPR003439">
    <property type="entry name" value="ABC_transporter-like_ATP-bd"/>
</dbReference>
<proteinExistence type="inferred from homology"/>
<dbReference type="InterPro" id="IPR050153">
    <property type="entry name" value="Metal_Ion_Import_ABC"/>
</dbReference>
<dbReference type="EMBL" id="SOAZ01000012">
    <property type="protein sequence ID" value="TDT57265.1"/>
    <property type="molecule type" value="Genomic_DNA"/>
</dbReference>